<keyword evidence="1" id="KW-0217">Developmental protein</keyword>
<dbReference type="Proteomes" id="UP000838756">
    <property type="component" value="Unassembled WGS sequence"/>
</dbReference>
<dbReference type="SUPFAM" id="SSF50729">
    <property type="entry name" value="PH domain-like"/>
    <property type="match status" value="1"/>
</dbReference>
<dbReference type="InterPro" id="IPR011993">
    <property type="entry name" value="PH-like_dom_sf"/>
</dbReference>
<feature type="non-terminal residue" evidence="4">
    <location>
        <position position="1"/>
    </location>
</feature>
<evidence type="ECO:0000256" key="1">
    <source>
        <dbReference type="ARBA" id="ARBA00022473"/>
    </source>
</evidence>
<dbReference type="OrthoDB" id="10070446at2759"/>
<keyword evidence="5" id="KW-1185">Reference proteome</keyword>
<dbReference type="AlphaFoldDB" id="A0A8S4QT18"/>
<dbReference type="PANTHER" id="PTHR47368:SF2">
    <property type="entry name" value="PID DOMAIN-CONTAINING PROTEIN"/>
    <property type="match status" value="1"/>
</dbReference>
<sequence>NSRRRPVRAVLHISGDGLRVVEEETKGLIVDQTIEKVSFCAPDRNHERGFR</sequence>
<organism evidence="4 5">
    <name type="scientific">Pararge aegeria aegeria</name>
    <dbReference type="NCBI Taxonomy" id="348720"/>
    <lineage>
        <taxon>Eukaryota</taxon>
        <taxon>Metazoa</taxon>
        <taxon>Ecdysozoa</taxon>
        <taxon>Arthropoda</taxon>
        <taxon>Hexapoda</taxon>
        <taxon>Insecta</taxon>
        <taxon>Pterygota</taxon>
        <taxon>Neoptera</taxon>
        <taxon>Endopterygota</taxon>
        <taxon>Lepidoptera</taxon>
        <taxon>Glossata</taxon>
        <taxon>Ditrysia</taxon>
        <taxon>Papilionoidea</taxon>
        <taxon>Nymphalidae</taxon>
        <taxon>Satyrinae</taxon>
        <taxon>Satyrini</taxon>
        <taxon>Parargina</taxon>
        <taxon>Pararge</taxon>
    </lineage>
</organism>
<dbReference type="EMBL" id="CAKXAJ010013744">
    <property type="protein sequence ID" value="CAH2216029.1"/>
    <property type="molecule type" value="Genomic_DNA"/>
</dbReference>
<dbReference type="InterPro" id="IPR006020">
    <property type="entry name" value="PTB/PI_dom"/>
</dbReference>
<dbReference type="Pfam" id="PF00640">
    <property type="entry name" value="PID"/>
    <property type="match status" value="1"/>
</dbReference>
<accession>A0A8S4QT18</accession>
<evidence type="ECO:0000313" key="4">
    <source>
        <dbReference type="EMBL" id="CAH2216029.1"/>
    </source>
</evidence>
<dbReference type="PANTHER" id="PTHR47368">
    <property type="entry name" value="NUMB"/>
    <property type="match status" value="1"/>
</dbReference>
<dbReference type="GO" id="GO:0005737">
    <property type="term" value="C:cytoplasm"/>
    <property type="evidence" value="ECO:0007669"/>
    <property type="project" value="TreeGrafter"/>
</dbReference>
<name>A0A8S4QT18_9NEOP</name>
<dbReference type="PROSITE" id="PS01179">
    <property type="entry name" value="PID"/>
    <property type="match status" value="1"/>
</dbReference>
<feature type="domain" description="PID" evidence="3">
    <location>
        <begin position="3"/>
        <end position="45"/>
    </location>
</feature>
<dbReference type="InterPro" id="IPR016698">
    <property type="entry name" value="Numb/numb-like"/>
</dbReference>
<evidence type="ECO:0000313" key="5">
    <source>
        <dbReference type="Proteomes" id="UP000838756"/>
    </source>
</evidence>
<evidence type="ECO:0000256" key="2">
    <source>
        <dbReference type="ARBA" id="ARBA00022553"/>
    </source>
</evidence>
<proteinExistence type="predicted"/>
<dbReference type="Gene3D" id="2.30.29.30">
    <property type="entry name" value="Pleckstrin-homology domain (PH domain)/Phosphotyrosine-binding domain (PTB)"/>
    <property type="match status" value="1"/>
</dbReference>
<protein>
    <submittedName>
        <fullName evidence="4">Jg13402 protein</fullName>
    </submittedName>
</protein>
<evidence type="ECO:0000259" key="3">
    <source>
        <dbReference type="PROSITE" id="PS01179"/>
    </source>
</evidence>
<keyword evidence="2" id="KW-0597">Phosphoprotein</keyword>
<gene>
    <name evidence="4" type="primary">jg13402</name>
    <name evidence="4" type="ORF">PAEG_LOCUS4107</name>
</gene>
<comment type="caution">
    <text evidence="4">The sequence shown here is derived from an EMBL/GenBank/DDBJ whole genome shotgun (WGS) entry which is preliminary data.</text>
</comment>
<reference evidence="4" key="1">
    <citation type="submission" date="2022-03" db="EMBL/GenBank/DDBJ databases">
        <authorList>
            <person name="Lindestad O."/>
        </authorList>
    </citation>
    <scope>NUCLEOTIDE SEQUENCE</scope>
</reference>